<organism evidence="1">
    <name type="scientific">Papilio xuthus</name>
    <name type="common">Asian swallowtail butterfly</name>
    <dbReference type="NCBI Taxonomy" id="66420"/>
    <lineage>
        <taxon>Eukaryota</taxon>
        <taxon>Metazoa</taxon>
        <taxon>Ecdysozoa</taxon>
        <taxon>Arthropoda</taxon>
        <taxon>Hexapoda</taxon>
        <taxon>Insecta</taxon>
        <taxon>Pterygota</taxon>
        <taxon>Neoptera</taxon>
        <taxon>Endopterygota</taxon>
        <taxon>Lepidoptera</taxon>
        <taxon>Glossata</taxon>
        <taxon>Ditrysia</taxon>
        <taxon>Papilionoidea</taxon>
        <taxon>Papilionidae</taxon>
        <taxon>Papilioninae</taxon>
        <taxon>Papilio</taxon>
    </lineage>
</organism>
<dbReference type="AlphaFoldDB" id="A0AAJ6ZFP7"/>
<reference evidence="1" key="1">
    <citation type="submission" date="2025-08" db="UniProtKB">
        <authorList>
            <consortium name="RefSeq"/>
        </authorList>
    </citation>
    <scope>IDENTIFICATION</scope>
</reference>
<dbReference type="SUPFAM" id="SSF53474">
    <property type="entry name" value="alpha/beta-Hydrolases"/>
    <property type="match status" value="1"/>
</dbReference>
<dbReference type="Gene3D" id="3.40.50.1820">
    <property type="entry name" value="alpha/beta hydrolase"/>
    <property type="match status" value="1"/>
</dbReference>
<dbReference type="Proteomes" id="UP000694872">
    <property type="component" value="Unplaced"/>
</dbReference>
<dbReference type="GeneID" id="106120786"/>
<dbReference type="KEGG" id="pxu:106120786"/>
<dbReference type="RefSeq" id="XP_013171670.1">
    <property type="nucleotide sequence ID" value="XM_013316216.1"/>
</dbReference>
<protein>
    <submittedName>
        <fullName evidence="1">Uncharacterized protein LOC106120786</fullName>
    </submittedName>
</protein>
<accession>A0AAJ6ZFP7</accession>
<gene>
    <name evidence="1" type="primary">LOC106120786</name>
</gene>
<proteinExistence type="predicted"/>
<dbReference type="PANTHER" id="PTHR11005">
    <property type="entry name" value="LYSOSOMAL ACID LIPASE-RELATED"/>
    <property type="match status" value="1"/>
</dbReference>
<evidence type="ECO:0000313" key="1">
    <source>
        <dbReference type="RefSeq" id="XP_013171670.1"/>
    </source>
</evidence>
<name>A0AAJ6ZFP7_PAPXU</name>
<dbReference type="InterPro" id="IPR029058">
    <property type="entry name" value="AB_hydrolase_fold"/>
</dbReference>
<sequence length="172" mass="19662">MTLGLPPVLMELFIRSVCSTKNPRDNFCVFMTQNLVGENFDQVDPNVTTQMMTRVQPASWRQFEHYGKIALTSVFTSLDDGVLGDAKPYNLSNIRVPIVLLYGENDQIAEKSQVMRLARELNNTGMLEQIEPACSLPKFNHVDFLFSKDIAPLLNKPLVQKVKQLFEKYSYR</sequence>